<keyword evidence="2 4" id="KW-0863">Zinc-finger</keyword>
<proteinExistence type="predicted"/>
<evidence type="ECO:0000256" key="4">
    <source>
        <dbReference type="PROSITE-ProRule" id="PRU00047"/>
    </source>
</evidence>
<dbReference type="InterPro" id="IPR036875">
    <property type="entry name" value="Znf_CCHC_sf"/>
</dbReference>
<evidence type="ECO:0000256" key="1">
    <source>
        <dbReference type="ARBA" id="ARBA00022723"/>
    </source>
</evidence>
<dbReference type="SMART" id="SM00575">
    <property type="entry name" value="ZnF_PMZ"/>
    <property type="match status" value="1"/>
</dbReference>
<dbReference type="PROSITE" id="PS50158">
    <property type="entry name" value="ZF_CCHC"/>
    <property type="match status" value="1"/>
</dbReference>
<accession>A0AAD9TJP3</accession>
<keyword evidence="1" id="KW-0479">Metal-binding</keyword>
<dbReference type="EMBL" id="JANJYI010000009">
    <property type="protein sequence ID" value="KAK2637342.1"/>
    <property type="molecule type" value="Genomic_DNA"/>
</dbReference>
<feature type="domain" description="SWIM-type" evidence="7">
    <location>
        <begin position="76"/>
        <end position="108"/>
    </location>
</feature>
<dbReference type="Proteomes" id="UP001280121">
    <property type="component" value="Unassembled WGS sequence"/>
</dbReference>
<dbReference type="Gene3D" id="4.10.60.10">
    <property type="entry name" value="Zinc finger, CCHC-type"/>
    <property type="match status" value="1"/>
</dbReference>
<reference evidence="8" key="1">
    <citation type="journal article" date="2023" name="Plant J.">
        <title>Genome sequences and population genomics provide insights into the demographic history, inbreeding, and mutation load of two 'living fossil' tree species of Dipteronia.</title>
        <authorList>
            <person name="Feng Y."/>
            <person name="Comes H.P."/>
            <person name="Chen J."/>
            <person name="Zhu S."/>
            <person name="Lu R."/>
            <person name="Zhang X."/>
            <person name="Li P."/>
            <person name="Qiu J."/>
            <person name="Olsen K.M."/>
            <person name="Qiu Y."/>
        </authorList>
    </citation>
    <scope>NUCLEOTIDE SEQUENCE</scope>
    <source>
        <strain evidence="8">KIB01</strain>
    </source>
</reference>
<dbReference type="GO" id="GO:0003676">
    <property type="term" value="F:nucleic acid binding"/>
    <property type="evidence" value="ECO:0007669"/>
    <property type="project" value="InterPro"/>
</dbReference>
<evidence type="ECO:0000259" key="7">
    <source>
        <dbReference type="PROSITE" id="PS50966"/>
    </source>
</evidence>
<evidence type="ECO:0000259" key="6">
    <source>
        <dbReference type="PROSITE" id="PS50158"/>
    </source>
</evidence>
<dbReference type="AlphaFoldDB" id="A0AAD9TJP3"/>
<evidence type="ECO:0000256" key="5">
    <source>
        <dbReference type="SAM" id="MobiDB-lite"/>
    </source>
</evidence>
<gene>
    <name evidence="8" type="ORF">Ddye_032134</name>
</gene>
<dbReference type="InterPro" id="IPR001878">
    <property type="entry name" value="Znf_CCHC"/>
</dbReference>
<evidence type="ECO:0000313" key="9">
    <source>
        <dbReference type="Proteomes" id="UP001280121"/>
    </source>
</evidence>
<dbReference type="InterPro" id="IPR007527">
    <property type="entry name" value="Znf_SWIM"/>
</dbReference>
<comment type="caution">
    <text evidence="8">The sequence shown here is derived from an EMBL/GenBank/DDBJ whole genome shotgun (WGS) entry which is preliminary data.</text>
</comment>
<evidence type="ECO:0000256" key="3">
    <source>
        <dbReference type="ARBA" id="ARBA00022833"/>
    </source>
</evidence>
<protein>
    <recommendedName>
        <fullName evidence="10">SWIM-type domain-containing protein</fullName>
    </recommendedName>
</protein>
<keyword evidence="9" id="KW-1185">Reference proteome</keyword>
<organism evidence="8 9">
    <name type="scientific">Dipteronia dyeriana</name>
    <dbReference type="NCBI Taxonomy" id="168575"/>
    <lineage>
        <taxon>Eukaryota</taxon>
        <taxon>Viridiplantae</taxon>
        <taxon>Streptophyta</taxon>
        <taxon>Embryophyta</taxon>
        <taxon>Tracheophyta</taxon>
        <taxon>Spermatophyta</taxon>
        <taxon>Magnoliopsida</taxon>
        <taxon>eudicotyledons</taxon>
        <taxon>Gunneridae</taxon>
        <taxon>Pentapetalae</taxon>
        <taxon>rosids</taxon>
        <taxon>malvids</taxon>
        <taxon>Sapindales</taxon>
        <taxon>Sapindaceae</taxon>
        <taxon>Hippocastanoideae</taxon>
        <taxon>Acereae</taxon>
        <taxon>Dipteronia</taxon>
    </lineage>
</organism>
<evidence type="ECO:0008006" key="10">
    <source>
        <dbReference type="Google" id="ProtNLM"/>
    </source>
</evidence>
<dbReference type="SUPFAM" id="SSF57756">
    <property type="entry name" value="Retrovirus zinc finger-like domains"/>
    <property type="match status" value="1"/>
</dbReference>
<evidence type="ECO:0000313" key="8">
    <source>
        <dbReference type="EMBL" id="KAK2637342.1"/>
    </source>
</evidence>
<dbReference type="Pfam" id="PF04434">
    <property type="entry name" value="SWIM"/>
    <property type="match status" value="1"/>
</dbReference>
<dbReference type="PROSITE" id="PS50966">
    <property type="entry name" value="ZF_SWIM"/>
    <property type="match status" value="1"/>
</dbReference>
<dbReference type="GO" id="GO:0008270">
    <property type="term" value="F:zinc ion binding"/>
    <property type="evidence" value="ECO:0007669"/>
    <property type="project" value="UniProtKB-KW"/>
</dbReference>
<feature type="domain" description="CCHC-type" evidence="6">
    <location>
        <begin position="170"/>
        <end position="185"/>
    </location>
</feature>
<name>A0AAD9TJP3_9ROSI</name>
<feature type="region of interest" description="Disordered" evidence="5">
    <location>
        <begin position="175"/>
        <end position="194"/>
    </location>
</feature>
<sequence>MRGQHGIHLSYNKAYRSKEHALNQFYDRRTNAHEMSTYLTTFADEHIKDKTDTTQRCEIHPIHFNKFKVDDKWKEITVDFNEHSCSCHEWDLDDLSCSHAIAVARYASQSFNYVHLSVVVDFTNLNFCLLDISNTIQNRIVLPWQNKNIPGRPKKLRIPSAGEKRKLHSCSKCGKKGHKKTTCPEPSSSTNKLAKKAQPYSICKKEGHNRLKCPDKPHKPILINMDKENSNRPTVI</sequence>
<feature type="region of interest" description="Disordered" evidence="5">
    <location>
        <begin position="214"/>
        <end position="236"/>
    </location>
</feature>
<keyword evidence="3" id="KW-0862">Zinc</keyword>
<dbReference type="InterPro" id="IPR006564">
    <property type="entry name" value="Znf_PMZ"/>
</dbReference>
<evidence type="ECO:0000256" key="2">
    <source>
        <dbReference type="ARBA" id="ARBA00022771"/>
    </source>
</evidence>